<proteinExistence type="predicted"/>
<organism evidence="7 8">
    <name type="scientific">Bifidobacterium parmae</name>
    <dbReference type="NCBI Taxonomy" id="361854"/>
    <lineage>
        <taxon>Bacteria</taxon>
        <taxon>Bacillati</taxon>
        <taxon>Actinomycetota</taxon>
        <taxon>Actinomycetes</taxon>
        <taxon>Bifidobacteriales</taxon>
        <taxon>Bifidobacteriaceae</taxon>
        <taxon>Bifidobacterium</taxon>
    </lineage>
</organism>
<keyword evidence="4" id="KW-0560">Oxidoreductase</keyword>
<comment type="cofactor">
    <cofactor evidence="1">
        <name>FAD</name>
        <dbReference type="ChEBI" id="CHEBI:57692"/>
    </cofactor>
</comment>
<keyword evidence="2" id="KW-0285">Flavoprotein</keyword>
<evidence type="ECO:0000313" key="8">
    <source>
        <dbReference type="Proteomes" id="UP000235034"/>
    </source>
</evidence>
<dbReference type="Pfam" id="PF07992">
    <property type="entry name" value="Pyr_redox_2"/>
    <property type="match status" value="1"/>
</dbReference>
<dbReference type="InterPro" id="IPR016156">
    <property type="entry name" value="FAD/NAD-linked_Rdtase_dimer_sf"/>
</dbReference>
<dbReference type="PANTHER" id="PTHR43429">
    <property type="entry name" value="PYRIDINE NUCLEOTIDE-DISULFIDE OXIDOREDUCTASE DOMAIN-CONTAINING"/>
    <property type="match status" value="1"/>
</dbReference>
<evidence type="ECO:0000256" key="2">
    <source>
        <dbReference type="ARBA" id="ARBA00022630"/>
    </source>
</evidence>
<keyword evidence="5" id="KW-0676">Redox-active center</keyword>
<dbReference type="Gene3D" id="3.30.390.30">
    <property type="match status" value="1"/>
</dbReference>
<dbReference type="InterPro" id="IPR036188">
    <property type="entry name" value="FAD/NAD-bd_sf"/>
</dbReference>
<dbReference type="PANTHER" id="PTHR43429:SF1">
    <property type="entry name" value="NAD(P)H SULFUR OXIDOREDUCTASE (COA-DEPENDENT)"/>
    <property type="match status" value="1"/>
</dbReference>
<evidence type="ECO:0000259" key="6">
    <source>
        <dbReference type="Pfam" id="PF07992"/>
    </source>
</evidence>
<comment type="caution">
    <text evidence="7">The sequence shown here is derived from an EMBL/GenBank/DDBJ whole genome shotgun (WGS) entry which is preliminary data.</text>
</comment>
<dbReference type="OrthoDB" id="9802028at2"/>
<evidence type="ECO:0000313" key="7">
    <source>
        <dbReference type="EMBL" id="PLS29054.1"/>
    </source>
</evidence>
<dbReference type="PRINTS" id="PR00411">
    <property type="entry name" value="PNDRDTASEI"/>
</dbReference>
<sequence length="455" mass="48627">MTTVAIVGCTHAGTFAATSILAEHPDWTVHVFERNGTLSFLSCGIALWVGDHVSDPKKMFYSSPEALAEAGATMHMRTDVTSIDVAAKTLTYRPVDAIGVGVGDSAGEERTLHFDKLVVTTGSRPVVPPIPGIDSPHVLLCKNWDHAIAIKEKAKEAKSAVVIGSGYIGAEIAEQFSLTGVKTTLVDGLDRPLANNFDKQITDQVAAAFEEHGVTLALGQKVTAFRDNDDDTVTVVTEKGEYTAEMAILAVGFLPNTDLLKGQVDMLPNGAIVVDDYMRASVPDVYACGDSATVFYNPTGKHDYIPLATNAVRQGLLVGRNIAEPTVKYLGTQATSAVQLYDLSLAASGLTAAGAERRGLTVRETELTEDYRPDFMLTTTPVTSILTWDPETREVKGGQFCSKADISGAANVISMAIQARFTIDQLANVDFLFQPNFDKPVYYVGAVAMKAAAEA</sequence>
<dbReference type="SUPFAM" id="SSF51905">
    <property type="entry name" value="FAD/NAD(P)-binding domain"/>
    <property type="match status" value="1"/>
</dbReference>
<dbReference type="EMBL" id="NMWT01000009">
    <property type="protein sequence ID" value="PLS29054.1"/>
    <property type="molecule type" value="Genomic_DNA"/>
</dbReference>
<evidence type="ECO:0000256" key="5">
    <source>
        <dbReference type="ARBA" id="ARBA00023284"/>
    </source>
</evidence>
<keyword evidence="3" id="KW-0274">FAD</keyword>
<dbReference type="Proteomes" id="UP000235034">
    <property type="component" value="Unassembled WGS sequence"/>
</dbReference>
<name>A0A2N5J4B3_9BIFI</name>
<accession>A0A2N5J4B3</accession>
<gene>
    <name evidence="7" type="ORF">Uis4E_0788</name>
</gene>
<protein>
    <submittedName>
        <fullName evidence="7">Pyridine nucleotide-disulfide oxidoreductase</fullName>
    </submittedName>
</protein>
<dbReference type="InterPro" id="IPR023753">
    <property type="entry name" value="FAD/NAD-binding_dom"/>
</dbReference>
<keyword evidence="8" id="KW-1185">Reference proteome</keyword>
<dbReference type="RefSeq" id="WP_101621985.1">
    <property type="nucleotide sequence ID" value="NZ_NMWT01000009.1"/>
</dbReference>
<dbReference type="PRINTS" id="PR00368">
    <property type="entry name" value="FADPNR"/>
</dbReference>
<evidence type="ECO:0000256" key="1">
    <source>
        <dbReference type="ARBA" id="ARBA00001974"/>
    </source>
</evidence>
<evidence type="ECO:0000256" key="3">
    <source>
        <dbReference type="ARBA" id="ARBA00022827"/>
    </source>
</evidence>
<reference evidence="7 8" key="1">
    <citation type="submission" date="2017-07" db="EMBL/GenBank/DDBJ databases">
        <title>Bifidobacterium novel species.</title>
        <authorList>
            <person name="Lugli G.A."/>
            <person name="Milani C."/>
            <person name="Duranti S."/>
            <person name="Mangifesta M."/>
        </authorList>
    </citation>
    <scope>NUCLEOTIDE SEQUENCE [LARGE SCALE GENOMIC DNA]</scope>
    <source>
        <strain evidence="7 8">77</strain>
    </source>
</reference>
<dbReference type="AlphaFoldDB" id="A0A2N5J4B3"/>
<dbReference type="InterPro" id="IPR050260">
    <property type="entry name" value="FAD-bd_OxRdtase"/>
</dbReference>
<dbReference type="Gene3D" id="3.50.50.60">
    <property type="entry name" value="FAD/NAD(P)-binding domain"/>
    <property type="match status" value="2"/>
</dbReference>
<dbReference type="SUPFAM" id="SSF55424">
    <property type="entry name" value="FAD/NAD-linked reductases, dimerisation (C-terminal) domain"/>
    <property type="match status" value="1"/>
</dbReference>
<feature type="domain" description="FAD/NAD(P)-binding" evidence="6">
    <location>
        <begin position="3"/>
        <end position="315"/>
    </location>
</feature>
<evidence type="ECO:0000256" key="4">
    <source>
        <dbReference type="ARBA" id="ARBA00023002"/>
    </source>
</evidence>
<dbReference type="GO" id="GO:0016491">
    <property type="term" value="F:oxidoreductase activity"/>
    <property type="evidence" value="ECO:0007669"/>
    <property type="project" value="UniProtKB-KW"/>
</dbReference>